<name>A0A1J5PMY6_9ZZZZ</name>
<dbReference type="EMBL" id="MLJW01007723">
    <property type="protein sequence ID" value="OIQ64933.1"/>
    <property type="molecule type" value="Genomic_DNA"/>
</dbReference>
<gene>
    <name evidence="1" type="ORF">GALL_535150</name>
</gene>
<proteinExistence type="predicted"/>
<sequence>MILVQEIQGVIDKRQKNEIGEKPVGVAQEFHAHVPIQISSPYDPGYSNDFCRQAAIVGVGPSAAFRRYAEATDARFASNADSSPCGNCAVTAIVLPAYVRTAPLWAGAAFQGFLARPEDVDSLGNCKMTPKTPACAIVRLH</sequence>
<organism evidence="1">
    <name type="scientific">mine drainage metagenome</name>
    <dbReference type="NCBI Taxonomy" id="410659"/>
    <lineage>
        <taxon>unclassified sequences</taxon>
        <taxon>metagenomes</taxon>
        <taxon>ecological metagenomes</taxon>
    </lineage>
</organism>
<protein>
    <submittedName>
        <fullName evidence="1">Uncharacterized protein</fullName>
    </submittedName>
</protein>
<comment type="caution">
    <text evidence="1">The sequence shown here is derived from an EMBL/GenBank/DDBJ whole genome shotgun (WGS) entry which is preliminary data.</text>
</comment>
<evidence type="ECO:0000313" key="1">
    <source>
        <dbReference type="EMBL" id="OIQ64933.1"/>
    </source>
</evidence>
<reference evidence="1" key="1">
    <citation type="submission" date="2016-10" db="EMBL/GenBank/DDBJ databases">
        <title>Sequence of Gallionella enrichment culture.</title>
        <authorList>
            <person name="Poehlein A."/>
            <person name="Muehling M."/>
            <person name="Daniel R."/>
        </authorList>
    </citation>
    <scope>NUCLEOTIDE SEQUENCE</scope>
</reference>
<dbReference type="AlphaFoldDB" id="A0A1J5PMY6"/>
<accession>A0A1J5PMY6</accession>